<evidence type="ECO:0000313" key="1">
    <source>
        <dbReference type="EMBL" id="MCJ2186250.1"/>
    </source>
</evidence>
<evidence type="ECO:0000313" key="2">
    <source>
        <dbReference type="Proteomes" id="UP001202281"/>
    </source>
</evidence>
<reference evidence="1 2" key="1">
    <citation type="submission" date="2022-04" db="EMBL/GenBank/DDBJ databases">
        <title>Identification of a novel bacterium isolated from mangrove sediments.</title>
        <authorList>
            <person name="Pan X."/>
        </authorList>
    </citation>
    <scope>NUCLEOTIDE SEQUENCE [LARGE SCALE GENOMIC DNA]</scope>
    <source>
        <strain evidence="1 2">B2638</strain>
    </source>
</reference>
<accession>A0ABT0BMH1</accession>
<sequence>MAFAVRALTQVVRVRFGTSLRPAGGHGLIAVTAEQEAAQREGLVQIGPRRKLGSAVQALLYLLEGCEIDKRFMLPTAQRNVPRRMFDVACINDAGEHLLDPLIADRTVRQAFGESRLSFEEAFDLGLSLKMT</sequence>
<comment type="caution">
    <text evidence="1">The sequence shown here is derived from an EMBL/GenBank/DDBJ whole genome shotgun (WGS) entry which is preliminary data.</text>
</comment>
<gene>
    <name evidence="1" type="ORF">MTR66_05395</name>
</gene>
<organism evidence="1 2">
    <name type="scientific">Novosphingobium beihaiensis</name>
    <dbReference type="NCBI Taxonomy" id="2930389"/>
    <lineage>
        <taxon>Bacteria</taxon>
        <taxon>Pseudomonadati</taxon>
        <taxon>Pseudomonadota</taxon>
        <taxon>Alphaproteobacteria</taxon>
        <taxon>Sphingomonadales</taxon>
        <taxon>Sphingomonadaceae</taxon>
        <taxon>Novosphingobium</taxon>
    </lineage>
</organism>
<protein>
    <submittedName>
        <fullName evidence="1">Uncharacterized protein</fullName>
    </submittedName>
</protein>
<keyword evidence="2" id="KW-1185">Reference proteome</keyword>
<proteinExistence type="predicted"/>
<dbReference type="Proteomes" id="UP001202281">
    <property type="component" value="Unassembled WGS sequence"/>
</dbReference>
<dbReference type="EMBL" id="JALHLG010000005">
    <property type="protein sequence ID" value="MCJ2186250.1"/>
    <property type="molecule type" value="Genomic_DNA"/>
</dbReference>
<name>A0ABT0BMH1_9SPHN</name>